<evidence type="ECO:0000313" key="1">
    <source>
        <dbReference type="EMBL" id="SEO81902.1"/>
    </source>
</evidence>
<sequence length="62" mass="7162">MATSAAARTRATTKYIKEHTRRFTLQCHREYDADIIAFLESKGNCTAYLKGLIRAEIEREKL</sequence>
<evidence type="ECO:0000313" key="2">
    <source>
        <dbReference type="EMBL" id="SEP01818.1"/>
    </source>
</evidence>
<dbReference type="EMBL" id="FOEC01000007">
    <property type="protein sequence ID" value="SEO81902.1"/>
    <property type="molecule type" value="Genomic_DNA"/>
</dbReference>
<proteinExistence type="predicted"/>
<name>A0A172RXS4_9ACTN</name>
<dbReference type="KEGG" id="ddt:AAY81_04005"/>
<evidence type="ECO:0000313" key="3">
    <source>
        <dbReference type="Proteomes" id="UP000182975"/>
    </source>
</evidence>
<reference evidence="3" key="1">
    <citation type="submission" date="2016-10" db="EMBL/GenBank/DDBJ databases">
        <authorList>
            <person name="Varghese N."/>
        </authorList>
    </citation>
    <scope>NUCLEOTIDE SEQUENCE [LARGE SCALE GENOMIC DNA]</scope>
    <source>
        <strain evidence="3">DSM 21843</strain>
    </source>
</reference>
<dbReference type="EMBL" id="FOEC01000019">
    <property type="protein sequence ID" value="SEP01818.1"/>
    <property type="molecule type" value="Genomic_DNA"/>
</dbReference>
<dbReference type="Proteomes" id="UP000182975">
    <property type="component" value="Unassembled WGS sequence"/>
</dbReference>
<dbReference type="AlphaFoldDB" id="A0A172RXS4"/>
<gene>
    <name evidence="1" type="ORF">SAMN02910314_01311</name>
    <name evidence="2" type="ORF">SAMN02910314_01935</name>
</gene>
<reference evidence="1" key="2">
    <citation type="submission" date="2016-10" db="EMBL/GenBank/DDBJ databases">
        <authorList>
            <person name="de Groot N.N."/>
        </authorList>
    </citation>
    <scope>NUCLEOTIDE SEQUENCE [LARGE SCALE GENOMIC DNA]</scope>
    <source>
        <strain evidence="1">DSM 21843</strain>
    </source>
</reference>
<organism evidence="1 3">
    <name type="scientific">Denitrobacterium detoxificans</name>
    <dbReference type="NCBI Taxonomy" id="79604"/>
    <lineage>
        <taxon>Bacteria</taxon>
        <taxon>Bacillati</taxon>
        <taxon>Actinomycetota</taxon>
        <taxon>Coriobacteriia</taxon>
        <taxon>Eggerthellales</taxon>
        <taxon>Eggerthellaceae</taxon>
        <taxon>Denitrobacterium</taxon>
    </lineage>
</organism>
<protein>
    <submittedName>
        <fullName evidence="1">Uncharacterized protein</fullName>
    </submittedName>
</protein>
<dbReference type="RefSeq" id="WP_066661650.1">
    <property type="nucleotide sequence ID" value="NZ_CP011402.1"/>
</dbReference>
<keyword evidence="3" id="KW-1185">Reference proteome</keyword>
<accession>A0A172RXS4</accession>